<evidence type="ECO:0000256" key="1">
    <source>
        <dbReference type="ARBA" id="ARBA00001941"/>
    </source>
</evidence>
<evidence type="ECO:0000256" key="7">
    <source>
        <dbReference type="ARBA" id="ARBA00022723"/>
    </source>
</evidence>
<evidence type="ECO:0000256" key="9">
    <source>
        <dbReference type="ARBA" id="ARBA00023049"/>
    </source>
</evidence>
<dbReference type="InterPro" id="IPR000787">
    <property type="entry name" value="Peptidase_M29"/>
</dbReference>
<dbReference type="GO" id="GO:0006508">
    <property type="term" value="P:proteolysis"/>
    <property type="evidence" value="ECO:0007669"/>
    <property type="project" value="UniProtKB-KW"/>
</dbReference>
<accession>A0A8J6NY47</accession>
<evidence type="ECO:0000256" key="2">
    <source>
        <dbReference type="ARBA" id="ARBA00001946"/>
    </source>
</evidence>
<evidence type="ECO:0000313" key="10">
    <source>
        <dbReference type="EMBL" id="MBC8432114.1"/>
    </source>
</evidence>
<dbReference type="GO" id="GO:0004177">
    <property type="term" value="F:aminopeptidase activity"/>
    <property type="evidence" value="ECO:0007669"/>
    <property type="project" value="UniProtKB-KW"/>
</dbReference>
<dbReference type="EMBL" id="JACNIG010000207">
    <property type="protein sequence ID" value="MBC8432114.1"/>
    <property type="molecule type" value="Genomic_DNA"/>
</dbReference>
<evidence type="ECO:0000256" key="4">
    <source>
        <dbReference type="ARBA" id="ARBA00008236"/>
    </source>
</evidence>
<proteinExistence type="inferred from homology"/>
<dbReference type="PANTHER" id="PTHR34448:SF1">
    <property type="entry name" value="BLL6088 PROTEIN"/>
    <property type="match status" value="1"/>
</dbReference>
<comment type="caution">
    <text evidence="10">The sequence shown here is derived from an EMBL/GenBank/DDBJ whole genome shotgun (WGS) entry which is preliminary data.</text>
</comment>
<evidence type="ECO:0000256" key="3">
    <source>
        <dbReference type="ARBA" id="ARBA00001947"/>
    </source>
</evidence>
<comment type="cofactor">
    <cofactor evidence="2">
        <name>Mg(2+)</name>
        <dbReference type="ChEBI" id="CHEBI:18420"/>
    </cofactor>
</comment>
<comment type="cofactor">
    <cofactor evidence="3">
        <name>Zn(2+)</name>
        <dbReference type="ChEBI" id="CHEBI:29105"/>
    </cofactor>
</comment>
<evidence type="ECO:0000256" key="8">
    <source>
        <dbReference type="ARBA" id="ARBA00022801"/>
    </source>
</evidence>
<dbReference type="Proteomes" id="UP000605201">
    <property type="component" value="Unassembled WGS sequence"/>
</dbReference>
<comment type="cofactor">
    <cofactor evidence="1">
        <name>Co(2+)</name>
        <dbReference type="ChEBI" id="CHEBI:48828"/>
    </cofactor>
</comment>
<keyword evidence="5 10" id="KW-0031">Aminopeptidase</keyword>
<dbReference type="SUPFAM" id="SSF144052">
    <property type="entry name" value="Thermophilic metalloprotease-like"/>
    <property type="match status" value="1"/>
</dbReference>
<name>A0A8J6NY47_9BACT</name>
<protein>
    <submittedName>
        <fullName evidence="10">Aminopeptidase</fullName>
    </submittedName>
</protein>
<sequence>MFTARQLERYADVLLWGLKTARTARFKQGDIVLIRFDKPAIRLAEILYAKLLDMGLNPVPRMTHTTTMELDFYKLSNSKQLVFTPPGDASLSKSLNGGIFLHAPESLTHLSDIDPKKIGKVAVSRKYLRDILDKRDDEGAFGWTLCIFPTKALARHAGLSLKNYTGQVIKACFLNRTSPISHWKSIYKKVQSIKKWLNSMQVNYYHIESANIDLEITPGAKRKWIGISGHNMPSFEIFTVPDWRGTKGKYFANQPSFRSGNYVEGVQLEFQKGAVVKAQAQKGEDFVKKQLSIDKGADKLGEFSLTDKRFSKINTFMANTLFDENYGGKFGNCHVALGSSYSDAYDGDPKKLTKKTKQKLGFNDSALHWDLVNTEKKRVVAHLASGKKLTIYENGKFTY</sequence>
<gene>
    <name evidence="10" type="ORF">H8D96_09350</name>
</gene>
<dbReference type="GO" id="GO:0046872">
    <property type="term" value="F:metal ion binding"/>
    <property type="evidence" value="ECO:0007669"/>
    <property type="project" value="UniProtKB-KW"/>
</dbReference>
<evidence type="ECO:0000256" key="6">
    <source>
        <dbReference type="ARBA" id="ARBA00022670"/>
    </source>
</evidence>
<evidence type="ECO:0000256" key="5">
    <source>
        <dbReference type="ARBA" id="ARBA00022438"/>
    </source>
</evidence>
<keyword evidence="6" id="KW-0645">Protease</keyword>
<dbReference type="Pfam" id="PF02073">
    <property type="entry name" value="Peptidase_M29"/>
    <property type="match status" value="1"/>
</dbReference>
<keyword evidence="8" id="KW-0378">Hydrolase</keyword>
<dbReference type="AlphaFoldDB" id="A0A8J6NY47"/>
<keyword evidence="9" id="KW-0482">Metalloprotease</keyword>
<evidence type="ECO:0000313" key="11">
    <source>
        <dbReference type="Proteomes" id="UP000605201"/>
    </source>
</evidence>
<dbReference type="PANTHER" id="PTHR34448">
    <property type="entry name" value="AMINOPEPTIDASE"/>
    <property type="match status" value="1"/>
</dbReference>
<dbReference type="Gene3D" id="3.40.1830.10">
    <property type="entry name" value="Thermophilic metalloprotease (M29)"/>
    <property type="match status" value="1"/>
</dbReference>
<keyword evidence="7" id="KW-0479">Metal-binding</keyword>
<dbReference type="InterPro" id="IPR052170">
    <property type="entry name" value="M29_Exopeptidase"/>
</dbReference>
<reference evidence="10 11" key="1">
    <citation type="submission" date="2020-08" db="EMBL/GenBank/DDBJ databases">
        <title>Bridging the membrane lipid divide: bacteria of the FCB group superphylum have the potential to synthesize archaeal ether lipids.</title>
        <authorList>
            <person name="Villanueva L."/>
            <person name="Von Meijenfeldt F.A.B."/>
            <person name="Westbye A.B."/>
            <person name="Yadav S."/>
            <person name="Hopmans E.C."/>
            <person name="Dutilh B.E."/>
            <person name="Sinninghe Damste J.S."/>
        </authorList>
    </citation>
    <scope>NUCLEOTIDE SEQUENCE [LARGE SCALE GENOMIC DNA]</scope>
    <source>
        <strain evidence="10">NIOZ-UU17</strain>
    </source>
</reference>
<dbReference type="InterPro" id="IPR035097">
    <property type="entry name" value="M29_N-terminal"/>
</dbReference>
<comment type="similarity">
    <text evidence="4">Belongs to the peptidase M29 family.</text>
</comment>
<dbReference type="PRINTS" id="PR00919">
    <property type="entry name" value="THERMOPTASE"/>
</dbReference>
<organism evidence="10 11">
    <name type="scientific">Candidatus Desulfatibia vada</name>
    <dbReference type="NCBI Taxonomy" id="2841696"/>
    <lineage>
        <taxon>Bacteria</taxon>
        <taxon>Pseudomonadati</taxon>
        <taxon>Thermodesulfobacteriota</taxon>
        <taxon>Desulfobacteria</taxon>
        <taxon>Desulfobacterales</taxon>
        <taxon>Desulfobacterales incertae sedis</taxon>
        <taxon>Candidatus Desulfatibia</taxon>
    </lineage>
</organism>
<dbReference type="GO" id="GO:0008237">
    <property type="term" value="F:metallopeptidase activity"/>
    <property type="evidence" value="ECO:0007669"/>
    <property type="project" value="UniProtKB-KW"/>
</dbReference>